<dbReference type="SUPFAM" id="SSF47090">
    <property type="entry name" value="PGBD-like"/>
    <property type="match status" value="1"/>
</dbReference>
<dbReference type="InterPro" id="IPR002477">
    <property type="entry name" value="Peptidoglycan-bd-like"/>
</dbReference>
<reference evidence="2 3" key="1">
    <citation type="journal article" date="2016" name="Nat. Commun.">
        <title>Thousands of microbial genomes shed light on interconnected biogeochemical processes in an aquifer system.</title>
        <authorList>
            <person name="Anantharaman K."/>
            <person name="Brown C.T."/>
            <person name="Hug L.A."/>
            <person name="Sharon I."/>
            <person name="Castelle C.J."/>
            <person name="Probst A.J."/>
            <person name="Thomas B.C."/>
            <person name="Singh A."/>
            <person name="Wilkins M.J."/>
            <person name="Karaoz U."/>
            <person name="Brodie E.L."/>
            <person name="Williams K.H."/>
            <person name="Hubbard S.S."/>
            <person name="Banfield J.F."/>
        </authorList>
    </citation>
    <scope>NUCLEOTIDE SEQUENCE [LARGE SCALE GENOMIC DNA]</scope>
</reference>
<dbReference type="EMBL" id="MHUS01000007">
    <property type="protein sequence ID" value="OHA81876.1"/>
    <property type="molecule type" value="Genomic_DNA"/>
</dbReference>
<dbReference type="Pfam" id="PF01471">
    <property type="entry name" value="PG_binding_1"/>
    <property type="match status" value="1"/>
</dbReference>
<dbReference type="AlphaFoldDB" id="A0A1G2S9Y8"/>
<dbReference type="SUPFAM" id="SSF49299">
    <property type="entry name" value="PKD domain"/>
    <property type="match status" value="1"/>
</dbReference>
<comment type="caution">
    <text evidence="2">The sequence shown here is derived from an EMBL/GenBank/DDBJ whole genome shotgun (WGS) entry which is preliminary data.</text>
</comment>
<dbReference type="SMART" id="SM00060">
    <property type="entry name" value="FN3"/>
    <property type="match status" value="1"/>
</dbReference>
<dbReference type="InterPro" id="IPR036365">
    <property type="entry name" value="PGBD-like_sf"/>
</dbReference>
<dbReference type="PROSITE" id="PS50853">
    <property type="entry name" value="FN3"/>
    <property type="match status" value="1"/>
</dbReference>
<dbReference type="SUPFAM" id="SSF49265">
    <property type="entry name" value="Fibronectin type III"/>
    <property type="match status" value="1"/>
</dbReference>
<evidence type="ECO:0000259" key="1">
    <source>
        <dbReference type="PROSITE" id="PS50853"/>
    </source>
</evidence>
<dbReference type="CDD" id="cd00063">
    <property type="entry name" value="FN3"/>
    <property type="match status" value="1"/>
</dbReference>
<dbReference type="InterPro" id="IPR013783">
    <property type="entry name" value="Ig-like_fold"/>
</dbReference>
<dbReference type="Pfam" id="PF17957">
    <property type="entry name" value="Big_7"/>
    <property type="match status" value="3"/>
</dbReference>
<protein>
    <recommendedName>
        <fullName evidence="1">Fibronectin type-III domain-containing protein</fullName>
    </recommendedName>
</protein>
<accession>A0A1G2S9Y8</accession>
<dbReference type="InterPro" id="IPR003961">
    <property type="entry name" value="FN3_dom"/>
</dbReference>
<evidence type="ECO:0000313" key="3">
    <source>
        <dbReference type="Proteomes" id="UP000176997"/>
    </source>
</evidence>
<dbReference type="InterPro" id="IPR036366">
    <property type="entry name" value="PGBDSf"/>
</dbReference>
<dbReference type="Proteomes" id="UP000176997">
    <property type="component" value="Unassembled WGS sequence"/>
</dbReference>
<proteinExistence type="predicted"/>
<dbReference type="STRING" id="1802723.A2675_01895"/>
<dbReference type="InterPro" id="IPR036116">
    <property type="entry name" value="FN3_sf"/>
</dbReference>
<name>A0A1G2S9Y8_9BACT</name>
<feature type="domain" description="Fibronectin type-III" evidence="1">
    <location>
        <begin position="367"/>
        <end position="457"/>
    </location>
</feature>
<sequence>MTGYKLYRGGALVTTGNMLTYTDYDLTVNTTYTVSAYDAAGNVSAQSTGVTVTTPATADTTAPTVSLSGITSGASYTSAQTVTINATASDNSGVSKVEFYDNNVLKGTDTASPYSYSWSIASSADNGTHAWTVKAYDATGNTATSGSVSVTVNIPIAVADTTAPSIFAWSTIPTASFSINPYTLTAAQTVNISITVSDNIGVSKVEFYDGTTLKATNTTSPYSFTWGVTSADNGTHSLMMKAYDAAGNVASSVATSVIVNIVTADTTAPTVSLSASATSITTAQTVTFTATASDNVGVSSVTFTYGAYSSVSTDNTSPYSLSLNLSSSHNGIYTVTAKAYDTTGNSATSNTVSVSVNIPIDTTAPTKPTNLKATNITSTDTTLSWTASTDNVGVTGYVVKVYLSGLLGPAYNVTSGTTFTVSGLTPSTSYTYTVYAKDASYNASAESTAVTVKTLAAVASAATGWSQSASVLGAMGNSTNNGMDVTRASSQVKTKTTLTYNWTRNLQVGSSYQDDITALQTALVDQGMFTEEVSGGFYSKTFIAVKAFQKKYGINPTGFVGPLTRAKLNELYR</sequence>
<dbReference type="Gene3D" id="1.10.101.10">
    <property type="entry name" value="PGBD-like superfamily/PGBD"/>
    <property type="match status" value="1"/>
</dbReference>
<dbReference type="Pfam" id="PF00041">
    <property type="entry name" value="fn3"/>
    <property type="match status" value="1"/>
</dbReference>
<evidence type="ECO:0000313" key="2">
    <source>
        <dbReference type="EMBL" id="OHA81876.1"/>
    </source>
</evidence>
<dbReference type="InterPro" id="IPR035986">
    <property type="entry name" value="PKD_dom_sf"/>
</dbReference>
<gene>
    <name evidence="2" type="ORF">A2675_01895</name>
</gene>
<organism evidence="2 3">
    <name type="scientific">Candidatus Yonathbacteria bacterium RIFCSPHIGHO2_01_FULL_51_10</name>
    <dbReference type="NCBI Taxonomy" id="1802723"/>
    <lineage>
        <taxon>Bacteria</taxon>
        <taxon>Candidatus Yonathiibacteriota</taxon>
    </lineage>
</organism>
<dbReference type="Gene3D" id="2.60.40.10">
    <property type="entry name" value="Immunoglobulins"/>
    <property type="match status" value="5"/>
</dbReference>